<evidence type="ECO:0000256" key="1">
    <source>
        <dbReference type="ARBA" id="ARBA00004251"/>
    </source>
</evidence>
<feature type="region of interest" description="Disordered" evidence="12">
    <location>
        <begin position="1110"/>
        <end position="1168"/>
    </location>
</feature>
<dbReference type="FunFam" id="2.60.40.60:FF:000020">
    <property type="entry name" value="Dachsous cadherin-related 1b"/>
    <property type="match status" value="1"/>
</dbReference>
<evidence type="ECO:0000256" key="7">
    <source>
        <dbReference type="ARBA" id="ARBA00022889"/>
    </source>
</evidence>
<sequence>MCKRHKDCFKMVDVAIRKGTSPIKILEIKVIIQDVNDHRPDFADKQVNIQFSEGDFMGTKISIPHAMDRDVSIVNSQITYQLKKKTNEPFKLSVSKSVYGMSKLGITLEKRLDREVQDSYMIQVIAKDGGTSPKQSVLDVHISVTDVNDNFPAFSQNVYNVSIKNECSDISPVVILSATDLDSGENGRLTYHFSPETFDIAETHFKLNEVTGEIFLYKKFPLGKKSTYELYVEATDGGNPPLSSVAMVQVNLINQQNNAPTIDMNFVSASTRNTVAISEDIAVGSFIAYVKVIDHDVGQNGEISCYLYHDKFQLQNLGPKKYQVIVKNPLDRETEDHHDITISCQDKGFPLLHSESKFYIQVMDVNDVQPQFPKETYKFRIYENQRPKLPVGFINATDPDMGPGGKLTYSLLTNNKEFLPFQITDNGQISTVMSLDHEFQDIYKFQVFVKDNGTPSLNNTVNVIVEVRDKNDNAPYFTFPSVNPFTLDFHYYPHHTNNITVLRASDSDSRENAFLKYEIIEGNKNRLFAINHYTGLLTFTRVVTQYDAGTYDLQFVVKDSGTPVLSAIATLILKLTVSNKTYEMLNAIHIRTHNKIHLDFMIAIVLVAISASVIITASVSICILRCNSQRNVPHSCVDNTPANCEQTHVKSSAYLVSSLRNVPVTRTDLDRTRITSLTLSRRASHSGITIQTAPEVVYQEIGARTVGRDNKKRTFMVPGCHPDISHDENMVNGEAGSDQYSSQYSLSRPVLPEPLQNTHRKLIRQRFSCPGDSNIHQTYFYRPGYGPIPYRRTNLRPTTVNGVIFDTRSLPHNLSYFRNPTSVLPQLPSVSRSDYAGQVSGSGHSVSLPKCYILELDSQTTPPQVPHLEYSGGVEHTEDIARPKYYVLEPNSQSPSPVPLIEYSGQIPRSEELSVPKYYVLEPGSPTPPQVSKLEYSGQAAHSEDVSLPKYYVLEPNPQTPPQVSQLEYAGQVSHSDDLSLPKYYVLEPNSQTPPQIEYSGQMAHSDELAFPKYYVLEPNPQKSQQVPHLEYPGQMAAAAAASLPKYYVLEPDLPPPPPVPCLEYHGSMTHLEQLPLPENFILNPDSQTPPQVPCLEYPEQVPRLEDLPLPDESLLQPDPQSQVLCLEYPEPPPPSEPAVSVPDTQYNTADDIHPVHPPNFKSQRKQR</sequence>
<dbReference type="PROSITE" id="PS50268">
    <property type="entry name" value="CADHERIN_2"/>
    <property type="match status" value="5"/>
</dbReference>
<dbReference type="CDD" id="cd11304">
    <property type="entry name" value="Cadherin_repeat"/>
    <property type="match status" value="5"/>
</dbReference>
<feature type="domain" description="Cadherin" evidence="13">
    <location>
        <begin position="499"/>
        <end position="585"/>
    </location>
</feature>
<dbReference type="PRINTS" id="PR00205">
    <property type="entry name" value="CADHERIN"/>
</dbReference>
<name>A0A812BHK9_ACAPH</name>
<keyword evidence="3" id="KW-0812">Transmembrane</keyword>
<evidence type="ECO:0000256" key="11">
    <source>
        <dbReference type="PROSITE-ProRule" id="PRU00043"/>
    </source>
</evidence>
<comment type="subcellular location">
    <subcellularLocation>
        <location evidence="1">Cell membrane</location>
        <topology evidence="1">Single-pass type I membrane protein</topology>
    </subcellularLocation>
</comment>
<keyword evidence="8" id="KW-1133">Transmembrane helix</keyword>
<dbReference type="GO" id="GO:0005886">
    <property type="term" value="C:plasma membrane"/>
    <property type="evidence" value="ECO:0007669"/>
    <property type="project" value="UniProtKB-SubCell"/>
</dbReference>
<feature type="domain" description="Cadherin" evidence="13">
    <location>
        <begin position="269"/>
        <end position="372"/>
    </location>
</feature>
<dbReference type="FunFam" id="2.60.40.60:FF:000092">
    <property type="entry name" value="Protocadherin 8"/>
    <property type="match status" value="1"/>
</dbReference>
<reference evidence="14" key="1">
    <citation type="submission" date="2021-01" db="EMBL/GenBank/DDBJ databases">
        <authorList>
            <person name="Li R."/>
            <person name="Bekaert M."/>
        </authorList>
    </citation>
    <scope>NUCLEOTIDE SEQUENCE</scope>
    <source>
        <strain evidence="14">Farmed</strain>
    </source>
</reference>
<gene>
    <name evidence="14" type="ORF">SPHA_17698</name>
</gene>
<dbReference type="InterPro" id="IPR015919">
    <property type="entry name" value="Cadherin-like_sf"/>
</dbReference>
<dbReference type="PROSITE" id="PS00232">
    <property type="entry name" value="CADHERIN_1"/>
    <property type="match status" value="2"/>
</dbReference>
<protein>
    <submittedName>
        <fullName evidence="14">PCDHD2</fullName>
    </submittedName>
</protein>
<dbReference type="PANTHER" id="PTHR24028">
    <property type="entry name" value="CADHERIN-87A"/>
    <property type="match status" value="1"/>
</dbReference>
<evidence type="ECO:0000313" key="15">
    <source>
        <dbReference type="Proteomes" id="UP000597762"/>
    </source>
</evidence>
<dbReference type="InterPro" id="IPR020894">
    <property type="entry name" value="Cadherin_CS"/>
</dbReference>
<keyword evidence="9" id="KW-0472">Membrane</keyword>
<keyword evidence="15" id="KW-1185">Reference proteome</keyword>
<dbReference type="PANTHER" id="PTHR24028:SF146">
    <property type="entry name" value="CADHERIN 96CB, ISOFORM D-RELATED"/>
    <property type="match status" value="1"/>
</dbReference>
<evidence type="ECO:0000256" key="2">
    <source>
        <dbReference type="ARBA" id="ARBA00022475"/>
    </source>
</evidence>
<dbReference type="FunFam" id="2.60.40.60:FF:000002">
    <property type="entry name" value="Protocadherin alpha 2"/>
    <property type="match status" value="1"/>
</dbReference>
<dbReference type="SUPFAM" id="SSF49313">
    <property type="entry name" value="Cadherin-like"/>
    <property type="match status" value="5"/>
</dbReference>
<evidence type="ECO:0000256" key="6">
    <source>
        <dbReference type="ARBA" id="ARBA00022837"/>
    </source>
</evidence>
<keyword evidence="7" id="KW-0130">Cell adhesion</keyword>
<dbReference type="Pfam" id="PF00028">
    <property type="entry name" value="Cadherin"/>
    <property type="match status" value="5"/>
</dbReference>
<evidence type="ECO:0000256" key="4">
    <source>
        <dbReference type="ARBA" id="ARBA00022729"/>
    </source>
</evidence>
<dbReference type="OrthoDB" id="6252479at2759"/>
<feature type="domain" description="Cadherin" evidence="13">
    <location>
        <begin position="43"/>
        <end position="154"/>
    </location>
</feature>
<dbReference type="AlphaFoldDB" id="A0A812BHK9"/>
<dbReference type="InterPro" id="IPR050174">
    <property type="entry name" value="Protocadherin/Cadherin-CA"/>
</dbReference>
<dbReference type="GO" id="GO:0007156">
    <property type="term" value="P:homophilic cell adhesion via plasma membrane adhesion molecules"/>
    <property type="evidence" value="ECO:0007669"/>
    <property type="project" value="InterPro"/>
</dbReference>
<evidence type="ECO:0000313" key="14">
    <source>
        <dbReference type="EMBL" id="CAE1230410.1"/>
    </source>
</evidence>
<evidence type="ECO:0000256" key="5">
    <source>
        <dbReference type="ARBA" id="ARBA00022737"/>
    </source>
</evidence>
<dbReference type="FunFam" id="2.60.40.60:FF:000004">
    <property type="entry name" value="Protocadherin 1 gamma 2"/>
    <property type="match status" value="1"/>
</dbReference>
<feature type="domain" description="Cadherin" evidence="13">
    <location>
        <begin position="373"/>
        <end position="477"/>
    </location>
</feature>
<dbReference type="InterPro" id="IPR002126">
    <property type="entry name" value="Cadherin-like_dom"/>
</dbReference>
<evidence type="ECO:0000256" key="12">
    <source>
        <dbReference type="SAM" id="MobiDB-lite"/>
    </source>
</evidence>
<dbReference type="GO" id="GO:0005509">
    <property type="term" value="F:calcium ion binding"/>
    <property type="evidence" value="ECO:0007669"/>
    <property type="project" value="UniProtKB-UniRule"/>
</dbReference>
<comment type="caution">
    <text evidence="14">The sequence shown here is derived from an EMBL/GenBank/DDBJ whole genome shotgun (WGS) entry which is preliminary data.</text>
</comment>
<dbReference type="SMART" id="SM00112">
    <property type="entry name" value="CA"/>
    <property type="match status" value="5"/>
</dbReference>
<feature type="domain" description="Cadherin" evidence="13">
    <location>
        <begin position="155"/>
        <end position="262"/>
    </location>
</feature>
<keyword evidence="5" id="KW-0677">Repeat</keyword>
<dbReference type="Gene3D" id="2.60.40.60">
    <property type="entry name" value="Cadherins"/>
    <property type="match status" value="5"/>
</dbReference>
<evidence type="ECO:0000256" key="3">
    <source>
        <dbReference type="ARBA" id="ARBA00022692"/>
    </source>
</evidence>
<accession>A0A812BHK9</accession>
<keyword evidence="10" id="KW-0325">Glycoprotein</keyword>
<proteinExistence type="predicted"/>
<feature type="compositionally biased region" description="Low complexity" evidence="12">
    <location>
        <begin position="1111"/>
        <end position="1121"/>
    </location>
</feature>
<evidence type="ECO:0000256" key="8">
    <source>
        <dbReference type="ARBA" id="ARBA00022989"/>
    </source>
</evidence>
<evidence type="ECO:0000256" key="9">
    <source>
        <dbReference type="ARBA" id="ARBA00023136"/>
    </source>
</evidence>
<dbReference type="FunFam" id="2.60.40.60:FF:000007">
    <property type="entry name" value="Protocadherin alpha 2"/>
    <property type="match status" value="1"/>
</dbReference>
<dbReference type="Proteomes" id="UP000597762">
    <property type="component" value="Unassembled WGS sequence"/>
</dbReference>
<keyword evidence="6 11" id="KW-0106">Calcium</keyword>
<evidence type="ECO:0000259" key="13">
    <source>
        <dbReference type="PROSITE" id="PS50268"/>
    </source>
</evidence>
<evidence type="ECO:0000256" key="10">
    <source>
        <dbReference type="ARBA" id="ARBA00023180"/>
    </source>
</evidence>
<dbReference type="EMBL" id="CAHIKZ030000633">
    <property type="protein sequence ID" value="CAE1230410.1"/>
    <property type="molecule type" value="Genomic_DNA"/>
</dbReference>
<organism evidence="14 15">
    <name type="scientific">Acanthosepion pharaonis</name>
    <name type="common">Pharaoh cuttlefish</name>
    <name type="synonym">Sepia pharaonis</name>
    <dbReference type="NCBI Taxonomy" id="158019"/>
    <lineage>
        <taxon>Eukaryota</taxon>
        <taxon>Metazoa</taxon>
        <taxon>Spiralia</taxon>
        <taxon>Lophotrochozoa</taxon>
        <taxon>Mollusca</taxon>
        <taxon>Cephalopoda</taxon>
        <taxon>Coleoidea</taxon>
        <taxon>Decapodiformes</taxon>
        <taxon>Sepiida</taxon>
        <taxon>Sepiina</taxon>
        <taxon>Sepiidae</taxon>
        <taxon>Acanthosepion</taxon>
    </lineage>
</organism>
<keyword evidence="4" id="KW-0732">Signal</keyword>
<keyword evidence="2" id="KW-1003">Cell membrane</keyword>